<dbReference type="PANTHER" id="PTHR46825">
    <property type="entry name" value="D-ALANYL-D-ALANINE-CARBOXYPEPTIDASE/ENDOPEPTIDASE AMPH"/>
    <property type="match status" value="1"/>
</dbReference>
<dbReference type="EMBL" id="WOBN01000019">
    <property type="protein sequence ID" value="MUK49984.1"/>
    <property type="molecule type" value="Genomic_DNA"/>
</dbReference>
<evidence type="ECO:0000313" key="6">
    <source>
        <dbReference type="Proteomes" id="UP000448038"/>
    </source>
</evidence>
<dbReference type="RefSeq" id="WP_146862508.1">
    <property type="nucleotide sequence ID" value="NZ_BJTZ01000004.1"/>
</dbReference>
<dbReference type="InterPro" id="IPR050491">
    <property type="entry name" value="AmpC-like"/>
</dbReference>
<feature type="chain" id="PRO_5033464652" evidence="1">
    <location>
        <begin position="22"/>
        <end position="385"/>
    </location>
</feature>
<evidence type="ECO:0000256" key="1">
    <source>
        <dbReference type="SAM" id="SignalP"/>
    </source>
</evidence>
<dbReference type="Proteomes" id="UP000321787">
    <property type="component" value="Unassembled WGS sequence"/>
</dbReference>
<feature type="domain" description="Beta-lactamase-related" evidence="2">
    <location>
        <begin position="35"/>
        <end position="369"/>
    </location>
</feature>
<dbReference type="AlphaFoldDB" id="A0A510UJE6"/>
<feature type="signal peptide" evidence="1">
    <location>
        <begin position="1"/>
        <end position="21"/>
    </location>
</feature>
<dbReference type="GO" id="GO:0016787">
    <property type="term" value="F:hydrolase activity"/>
    <property type="evidence" value="ECO:0007669"/>
    <property type="project" value="UniProtKB-KW"/>
</dbReference>
<dbReference type="InterPro" id="IPR012338">
    <property type="entry name" value="Beta-lactam/transpept-like"/>
</dbReference>
<organism evidence="3 5">
    <name type="scientific">Aliivibrio fischeri</name>
    <name type="common">Vibrio fischeri</name>
    <dbReference type="NCBI Taxonomy" id="668"/>
    <lineage>
        <taxon>Bacteria</taxon>
        <taxon>Pseudomonadati</taxon>
        <taxon>Pseudomonadota</taxon>
        <taxon>Gammaproteobacteria</taxon>
        <taxon>Vibrionales</taxon>
        <taxon>Vibrionaceae</taxon>
        <taxon>Aliivibrio</taxon>
    </lineage>
</organism>
<dbReference type="PANTHER" id="PTHR46825:SF8">
    <property type="entry name" value="BETA-LACTAMASE-RELATED"/>
    <property type="match status" value="1"/>
</dbReference>
<reference evidence="3 5" key="1">
    <citation type="submission" date="2019-07" db="EMBL/GenBank/DDBJ databases">
        <title>Whole genome shotgun sequence of Aliivibrio fischeri NBRC 101058.</title>
        <authorList>
            <person name="Hosoyama A."/>
            <person name="Uohara A."/>
            <person name="Ohji S."/>
            <person name="Ichikawa N."/>
        </authorList>
    </citation>
    <scope>NUCLEOTIDE SEQUENCE [LARGE SCALE GENOMIC DNA]</scope>
    <source>
        <strain evidence="3 5">NBRC 101058</strain>
    </source>
</reference>
<dbReference type="Pfam" id="PF00144">
    <property type="entry name" value="Beta-lactamase"/>
    <property type="match status" value="1"/>
</dbReference>
<keyword evidence="1" id="KW-0732">Signal</keyword>
<evidence type="ECO:0000313" key="3">
    <source>
        <dbReference type="EMBL" id="GEK13055.1"/>
    </source>
</evidence>
<dbReference type="InterPro" id="IPR001466">
    <property type="entry name" value="Beta-lactam-related"/>
</dbReference>
<dbReference type="Gene3D" id="3.40.710.10">
    <property type="entry name" value="DD-peptidase/beta-lactamase superfamily"/>
    <property type="match status" value="1"/>
</dbReference>
<dbReference type="SUPFAM" id="SSF56601">
    <property type="entry name" value="beta-lactamase/transpeptidase-like"/>
    <property type="match status" value="1"/>
</dbReference>
<evidence type="ECO:0000313" key="4">
    <source>
        <dbReference type="EMBL" id="MUK49984.1"/>
    </source>
</evidence>
<keyword evidence="4" id="KW-0378">Hydrolase</keyword>
<protein>
    <submittedName>
        <fullName evidence="3">Penicillin-binding protein</fullName>
    </submittedName>
    <submittedName>
        <fullName evidence="4">Serine hydrolase</fullName>
    </submittedName>
</protein>
<sequence>MNRYTLSFISLPLLLSSALSAKDLNLGQYFTIQDNETPGCGVGIVQSDKLIEQLYVGQSNIRYQVPIDNKTVFDIGSVSKHMTAYIIMALESEGQLSQKQTLADFYKDGPDWFNNVTLFHLIHHQSGIPDYLNDAESALYLMKRFKTNDKELNTALWGRMVDKSYLFSEIVGFSKQLKSPTFTPGTSISYSNTGYVLLADIIEKVTNNKFEDEIASRIFIPLKMSNTQASTKDNFLINWKASSYYLDKYGNYAHSHTMLPSQGDGGIQSTVPDMAKWMEHLIKPKYADEAREKLLALSKGEYPAFTTYWGAVEFKMGDSKYVNGLIAKNLYGGEFYSHSGYSLDGMVTEFWFSPEREVGYIQMCNYKYLKMPPLNSIVQQYGKGN</sequence>
<gene>
    <name evidence="3" type="ORF">AFI02nite_10910</name>
    <name evidence="4" type="ORF">GNP88_12490</name>
</gene>
<comment type="caution">
    <text evidence="3">The sequence shown here is derived from an EMBL/GenBank/DDBJ whole genome shotgun (WGS) entry which is preliminary data.</text>
</comment>
<dbReference type="EMBL" id="BJTZ01000004">
    <property type="protein sequence ID" value="GEK13055.1"/>
    <property type="molecule type" value="Genomic_DNA"/>
</dbReference>
<evidence type="ECO:0000259" key="2">
    <source>
        <dbReference type="Pfam" id="PF00144"/>
    </source>
</evidence>
<dbReference type="Proteomes" id="UP000448038">
    <property type="component" value="Unassembled WGS sequence"/>
</dbReference>
<evidence type="ECO:0000313" key="5">
    <source>
        <dbReference type="Proteomes" id="UP000321787"/>
    </source>
</evidence>
<accession>A0A510UJE6</accession>
<reference evidence="4 6" key="2">
    <citation type="submission" date="2019-11" db="EMBL/GenBank/DDBJ databases">
        <title>Using colonization assays and comparative genomics to discover symbiosis behaviors and factors in Vibrio fischeri.</title>
        <authorList>
            <person name="Bongrand C."/>
            <person name="Moriano-Gutierrez S."/>
            <person name="Arevalo P."/>
            <person name="Mcfall-Ngai M."/>
            <person name="Visick K."/>
            <person name="Polz M.F."/>
            <person name="Ruby E.G."/>
        </authorList>
    </citation>
    <scope>NUCLEOTIDE SEQUENCE [LARGE SCALE GENOMIC DNA]</scope>
    <source>
        <strain evidence="6">emors.4.1</strain>
        <strain evidence="4">Emors.4.1</strain>
    </source>
</reference>
<proteinExistence type="predicted"/>
<name>A0A510UJE6_ALIFS</name>